<sequence>MRPFVPGSRELRWACLHREALYRALPRSVFRHAADYLLNDRLSHRLELPPDPVLLGRLEGYSGVHVPSCRPAADGSVQCRCDCGRPQPCAHSAALLLAHAEAAAGRGTPFVDAGQLVLPDLPLPPFWAWATGTAFPWEAIPREPPWYQRAPGPDTRAAALAAARAAAAAEAAPAFVTALSRLDARWWEDRAWTDALAPLLLVAVPRWPGPERARLGVVLAMVGDLPPALAAVVPALADANPAWAPAVLEALARALTGDGEARRAVGPLLTWSEAAWGPAGAARLASWWELVPDLDPWGLHRARLLQAAGRPDEARRLLEAVYAAHPQAAAVRQALLPLLSPEEALPYRVAEALERGDPALLEALRPQLDPADWERLRRALKRRKTPPGAGGDPARA</sequence>
<dbReference type="EMBL" id="LR778114">
    <property type="protein sequence ID" value="CAB1128713.1"/>
    <property type="molecule type" value="Genomic_DNA"/>
</dbReference>
<organism evidence="2 3">
    <name type="scientific">Candidatus Hydrogenisulfobacillus filiaventi</name>
    <dbReference type="NCBI Taxonomy" id="2707344"/>
    <lineage>
        <taxon>Bacteria</taxon>
        <taxon>Bacillati</taxon>
        <taxon>Bacillota</taxon>
        <taxon>Clostridia</taxon>
        <taxon>Eubacteriales</taxon>
        <taxon>Clostridiales Family XVII. Incertae Sedis</taxon>
        <taxon>Candidatus Hydrogenisulfobacillus</taxon>
    </lineage>
</organism>
<reference evidence="2 3" key="1">
    <citation type="submission" date="2020-02" db="EMBL/GenBank/DDBJ databases">
        <authorList>
            <person name="Hogendoorn C."/>
        </authorList>
    </citation>
    <scope>NUCLEOTIDE SEQUENCE [LARGE SCALE GENOMIC DNA]</scope>
    <source>
        <strain evidence="2">R501</strain>
    </source>
</reference>
<evidence type="ECO:0000256" key="1">
    <source>
        <dbReference type="SAM" id="MobiDB-lite"/>
    </source>
</evidence>
<evidence type="ECO:0000313" key="2">
    <source>
        <dbReference type="EMBL" id="CAB1128713.1"/>
    </source>
</evidence>
<accession>A0A6F8ZGC0</accession>
<name>A0A6F8ZGC0_9FIRM</name>
<evidence type="ECO:0000313" key="3">
    <source>
        <dbReference type="Proteomes" id="UP000503399"/>
    </source>
</evidence>
<feature type="region of interest" description="Disordered" evidence="1">
    <location>
        <begin position="377"/>
        <end position="396"/>
    </location>
</feature>
<gene>
    <name evidence="2" type="ORF">R50_1207</name>
</gene>
<protein>
    <recommendedName>
        <fullName evidence="4">SWIM-type domain-containing protein</fullName>
    </recommendedName>
</protein>
<evidence type="ECO:0008006" key="4">
    <source>
        <dbReference type="Google" id="ProtNLM"/>
    </source>
</evidence>
<keyword evidence="3" id="KW-1185">Reference proteome</keyword>
<dbReference type="KEGG" id="hfv:R50_1207"/>
<dbReference type="AlphaFoldDB" id="A0A6F8ZGC0"/>
<dbReference type="Proteomes" id="UP000503399">
    <property type="component" value="Chromosome"/>
</dbReference>
<proteinExistence type="predicted"/>